<organism evidence="2 3">
    <name type="scientific">Trametes pubescens</name>
    <name type="common">White-rot fungus</name>
    <dbReference type="NCBI Taxonomy" id="154538"/>
    <lineage>
        <taxon>Eukaryota</taxon>
        <taxon>Fungi</taxon>
        <taxon>Dikarya</taxon>
        <taxon>Basidiomycota</taxon>
        <taxon>Agaricomycotina</taxon>
        <taxon>Agaricomycetes</taxon>
        <taxon>Polyporales</taxon>
        <taxon>Polyporaceae</taxon>
        <taxon>Trametes</taxon>
    </lineage>
</organism>
<evidence type="ECO:0000313" key="3">
    <source>
        <dbReference type="Proteomes" id="UP000184267"/>
    </source>
</evidence>
<dbReference type="Proteomes" id="UP000184267">
    <property type="component" value="Unassembled WGS sequence"/>
</dbReference>
<evidence type="ECO:0000256" key="1">
    <source>
        <dbReference type="SAM" id="MobiDB-lite"/>
    </source>
</evidence>
<evidence type="ECO:0000313" key="2">
    <source>
        <dbReference type="EMBL" id="OJT12065.1"/>
    </source>
</evidence>
<dbReference type="OrthoDB" id="2745134at2759"/>
<dbReference type="EMBL" id="MNAD01000532">
    <property type="protein sequence ID" value="OJT12065.1"/>
    <property type="molecule type" value="Genomic_DNA"/>
</dbReference>
<gene>
    <name evidence="2" type="ORF">TRAPUB_11389</name>
</gene>
<accession>A0A1M2VWT2</accession>
<sequence>MDMEVRYVRWAPKASQKRSWLLYIYNRYMSILWNLLKLGVIGTMTDTLTHIISSILSSRFLLALYETNARLERGGSSASSFSTLDFGEADPRAAGSPELPEFLQSLGGPIQSFPDHDPELFDPEPTTVQQEPEAEVEVRMQTEADGRAQAQAQADVEEEIGEVEGLARV</sequence>
<feature type="compositionally biased region" description="Basic and acidic residues" evidence="1">
    <location>
        <begin position="136"/>
        <end position="146"/>
    </location>
</feature>
<protein>
    <submittedName>
        <fullName evidence="2">Uncharacterized protein</fullName>
    </submittedName>
</protein>
<feature type="region of interest" description="Disordered" evidence="1">
    <location>
        <begin position="74"/>
        <end position="169"/>
    </location>
</feature>
<reference evidence="2 3" key="1">
    <citation type="submission" date="2016-10" db="EMBL/GenBank/DDBJ databases">
        <title>Genome sequence of the basidiomycete white-rot fungus Trametes pubescens.</title>
        <authorList>
            <person name="Makela M.R."/>
            <person name="Granchi Z."/>
            <person name="Peng M."/>
            <person name="De Vries R.P."/>
            <person name="Grigoriev I."/>
            <person name="Riley R."/>
            <person name="Hilden K."/>
        </authorList>
    </citation>
    <scope>NUCLEOTIDE SEQUENCE [LARGE SCALE GENOMIC DNA]</scope>
    <source>
        <strain evidence="2 3">FBCC735</strain>
    </source>
</reference>
<dbReference type="AlphaFoldDB" id="A0A1M2VWT2"/>
<name>A0A1M2VWT2_TRAPU</name>
<dbReference type="OMA" id="WAPKASQ"/>
<keyword evidence="3" id="KW-1185">Reference proteome</keyword>
<comment type="caution">
    <text evidence="2">The sequence shown here is derived from an EMBL/GenBank/DDBJ whole genome shotgun (WGS) entry which is preliminary data.</text>
</comment>
<proteinExistence type="predicted"/>